<dbReference type="AlphaFoldDB" id="A0A0G3GXG7"/>
<dbReference type="InterPro" id="IPR002298">
    <property type="entry name" value="DNA_polymerase_A"/>
</dbReference>
<keyword evidence="5" id="KW-0269">Exonuclease</keyword>
<dbReference type="EMBL" id="CP011544">
    <property type="protein sequence ID" value="AKK07459.1"/>
    <property type="molecule type" value="Genomic_DNA"/>
</dbReference>
<keyword evidence="5" id="KW-0540">Nuclease</keyword>
<dbReference type="GO" id="GO:0004527">
    <property type="term" value="F:exonuclease activity"/>
    <property type="evidence" value="ECO:0007669"/>
    <property type="project" value="UniProtKB-KW"/>
</dbReference>
<dbReference type="KEGG" id="cmv:CMUST_15855"/>
<evidence type="ECO:0000256" key="3">
    <source>
        <dbReference type="ARBA" id="ARBA00049244"/>
    </source>
</evidence>
<dbReference type="GO" id="GO:0006261">
    <property type="term" value="P:DNA-templated DNA replication"/>
    <property type="evidence" value="ECO:0007669"/>
    <property type="project" value="InterPro"/>
</dbReference>
<sequence length="665" mass="74294">MELAIDIETFSGTPITHGVYKYAADPDFTLLLFAYSIDNGPVTLIDVASGEKIPQDILGALTSPMVHKWAFNAQFERVCISRHLRDHHGLNFDLPPKGWRCSAVWSSAMGLPASLKDVAKALDLDAQKLDTGKNLIKMFCEPTNKKQPWEQQTELFAVESAQRRKPTNHPQEWEDFKKYNIQDVVVENQLRQHLTHLGALPDWVWHQYEVDQQINDLGVRIDTTLAEAAIHIDHVHKEECLDEARELTGLENPNSPLQALAWFRDNGMALPDLTKNSVEQALQYATGTVKRVLELRQELSRSSVKKYQAMLNGVCPDERAHGLLQFYGAGRTGRWAGRQIQVQNLPRNYLEDLDDARQTALMGDADLMGMLYGSIPDTLSQLIRTAFIPADGMRFIVADYSAIEARVLAWLAGEEHTLQAFQDGKDLYCVTASRMFGVPVEKHGPNAELRQKGKVAVLACGYQGGAGALEAMGALRMGLKPDELQPIVEAWRSANPNIVNLWYRVEDAAKAAIATPGFPVPLPGHGLTLQVVEDQLLITLPSGRNLVYPQPQMGTNRFGKPSITCMGFDINRRYTRIETYGGKLVENITQAVARDLLAHALTVVAEANLRTVMHVHDEIVVEAPTSIRVETVCRLMTSKPEWISKVPRNLPLDADGYECDYYKKD</sequence>
<keyword evidence="6" id="KW-0614">Plasmid</keyword>
<evidence type="ECO:0000256" key="2">
    <source>
        <dbReference type="ARBA" id="ARBA00022705"/>
    </source>
</evidence>
<dbReference type="PATRIC" id="fig|571915.4.peg.3401"/>
<dbReference type="Gene3D" id="1.10.150.20">
    <property type="entry name" value="5' to 3' exonuclease, C-terminal subdomain"/>
    <property type="match status" value="1"/>
</dbReference>
<name>A0A0G3GXG7_9CORY</name>
<reference evidence="7" key="2">
    <citation type="submission" date="2015-05" db="EMBL/GenBank/DDBJ databases">
        <title>Complete genome sequence of Corynebacterium mustelae DSM 45274, isolated from various tissues of a male ferret with lethal sepsis.</title>
        <authorList>
            <person name="Ruckert C."/>
            <person name="Albersmeier A."/>
            <person name="Winkler A."/>
            <person name="Tauch A."/>
        </authorList>
    </citation>
    <scope>NUCLEOTIDE SEQUENCE [LARGE SCALE GENOMIC DNA]</scope>
    <source>
        <strain evidence="7">DSM 45274</strain>
        <plasmid evidence="7">Plasmid phiCmus45274</plasmid>
    </source>
</reference>
<dbReference type="GO" id="GO:0006302">
    <property type="term" value="P:double-strand break repair"/>
    <property type="evidence" value="ECO:0007669"/>
    <property type="project" value="TreeGrafter"/>
</dbReference>
<evidence type="ECO:0000313" key="5">
    <source>
        <dbReference type="EMBL" id="AKK05215.1"/>
    </source>
</evidence>
<keyword evidence="2" id="KW-0235">DNA replication</keyword>
<evidence type="ECO:0000259" key="4">
    <source>
        <dbReference type="SMART" id="SM00482"/>
    </source>
</evidence>
<dbReference type="Proteomes" id="UP000035199">
    <property type="component" value="Plasmid phiCmus45274"/>
</dbReference>
<dbReference type="RefSeq" id="WP_047261473.1">
    <property type="nucleotide sequence ID" value="NZ_CP011542.1"/>
</dbReference>
<keyword evidence="7" id="KW-1185">Reference proteome</keyword>
<dbReference type="GO" id="GO:0003677">
    <property type="term" value="F:DNA binding"/>
    <property type="evidence" value="ECO:0007669"/>
    <property type="project" value="InterPro"/>
</dbReference>
<dbReference type="InterPro" id="IPR001098">
    <property type="entry name" value="DNA-dir_DNA_pol_A_palm_dom"/>
</dbReference>
<accession>A0A0G3GXG7</accession>
<dbReference type="STRING" id="571915.CMUST_04365"/>
<evidence type="ECO:0000256" key="1">
    <source>
        <dbReference type="ARBA" id="ARBA00012417"/>
    </source>
</evidence>
<feature type="domain" description="DNA-directed DNA polymerase family A palm" evidence="4">
    <location>
        <begin position="380"/>
        <end position="627"/>
    </location>
</feature>
<dbReference type="KEGG" id="cmv:CMUST_04365"/>
<reference evidence="5 7" key="1">
    <citation type="journal article" date="2015" name="Genome Announc.">
        <title>Complete Genome Sequence of the Type Strain Corynebacterium mustelae DSM 45274, Isolated from Various Tissues of a Male Ferret with Lethal Sepsis.</title>
        <authorList>
            <person name="Ruckert C."/>
            <person name="Eimer J."/>
            <person name="Winkler A."/>
            <person name="Tauch A."/>
        </authorList>
    </citation>
    <scope>NUCLEOTIDE SEQUENCE [LARGE SCALE GENOMIC DNA]</scope>
    <source>
        <strain evidence="5 7">DSM 45274</strain>
        <plasmid evidence="6">phiCmus45274</plasmid>
        <plasmid evidence="7">Plasmid phiCmus45274</plasmid>
    </source>
</reference>
<protein>
    <recommendedName>
        <fullName evidence="1">DNA-directed DNA polymerase</fullName>
        <ecNumber evidence="1">2.7.7.7</ecNumber>
    </recommendedName>
</protein>
<dbReference type="OrthoDB" id="9764911at2"/>
<dbReference type="SUPFAM" id="SSF56672">
    <property type="entry name" value="DNA/RNA polymerases"/>
    <property type="match status" value="1"/>
</dbReference>
<dbReference type="EC" id="2.7.7.7" evidence="1"/>
<proteinExistence type="predicted"/>
<organism evidence="5 7">
    <name type="scientific">Corynebacterium mustelae</name>
    <dbReference type="NCBI Taxonomy" id="571915"/>
    <lineage>
        <taxon>Bacteria</taxon>
        <taxon>Bacillati</taxon>
        <taxon>Actinomycetota</taxon>
        <taxon>Actinomycetes</taxon>
        <taxon>Mycobacteriales</taxon>
        <taxon>Corynebacteriaceae</taxon>
        <taxon>Corynebacterium</taxon>
    </lineage>
</organism>
<dbReference type="PRINTS" id="PR00868">
    <property type="entry name" value="DNAPOLI"/>
</dbReference>
<evidence type="ECO:0000313" key="6">
    <source>
        <dbReference type="EMBL" id="AKK07459.1"/>
    </source>
</evidence>
<keyword evidence="5" id="KW-0548">Nucleotidyltransferase</keyword>
<keyword evidence="5" id="KW-0378">Hydrolase</keyword>
<dbReference type="SMART" id="SM00482">
    <property type="entry name" value="POLAc"/>
    <property type="match status" value="1"/>
</dbReference>
<dbReference type="PANTHER" id="PTHR10133">
    <property type="entry name" value="DNA POLYMERASE I"/>
    <property type="match status" value="1"/>
</dbReference>
<evidence type="ECO:0000313" key="7">
    <source>
        <dbReference type="Proteomes" id="UP000035199"/>
    </source>
</evidence>
<dbReference type="InterPro" id="IPR043502">
    <property type="entry name" value="DNA/RNA_pol_sf"/>
</dbReference>
<dbReference type="Proteomes" id="UP000035199">
    <property type="component" value="Chromosome"/>
</dbReference>
<gene>
    <name evidence="5" type="ORF">CMUST_04365</name>
    <name evidence="6" type="ORF">CMUST_15855</name>
</gene>
<dbReference type="CDD" id="cd08642">
    <property type="entry name" value="DNA_pol_A_pol_I_A"/>
    <property type="match status" value="1"/>
</dbReference>
<dbReference type="GO" id="GO:0003887">
    <property type="term" value="F:DNA-directed DNA polymerase activity"/>
    <property type="evidence" value="ECO:0007669"/>
    <property type="project" value="UniProtKB-EC"/>
</dbReference>
<comment type="catalytic activity">
    <reaction evidence="3">
        <text>DNA(n) + a 2'-deoxyribonucleoside 5'-triphosphate = DNA(n+1) + diphosphate</text>
        <dbReference type="Rhea" id="RHEA:22508"/>
        <dbReference type="Rhea" id="RHEA-COMP:17339"/>
        <dbReference type="Rhea" id="RHEA-COMP:17340"/>
        <dbReference type="ChEBI" id="CHEBI:33019"/>
        <dbReference type="ChEBI" id="CHEBI:61560"/>
        <dbReference type="ChEBI" id="CHEBI:173112"/>
        <dbReference type="EC" id="2.7.7.7"/>
    </reaction>
</comment>
<keyword evidence="5" id="KW-0808">Transferase</keyword>
<dbReference type="EMBL" id="CP011542">
    <property type="protein sequence ID" value="AKK05215.1"/>
    <property type="molecule type" value="Genomic_DNA"/>
</dbReference>
<geneLocation type="plasmid" evidence="6 7">
    <name>phiCmus45274</name>
</geneLocation>
<dbReference type="PANTHER" id="PTHR10133:SF27">
    <property type="entry name" value="DNA POLYMERASE NU"/>
    <property type="match status" value="1"/>
</dbReference>
<dbReference type="Pfam" id="PF00476">
    <property type="entry name" value="DNA_pol_A"/>
    <property type="match status" value="1"/>
</dbReference>